<dbReference type="InterPro" id="IPR043148">
    <property type="entry name" value="TagF_C"/>
</dbReference>
<dbReference type="GO" id="GO:0016740">
    <property type="term" value="F:transferase activity"/>
    <property type="evidence" value="ECO:0007669"/>
    <property type="project" value="UniProtKB-KW"/>
</dbReference>
<dbReference type="SUPFAM" id="SSF53335">
    <property type="entry name" value="S-adenosyl-L-methionine-dependent methyltransferases"/>
    <property type="match status" value="1"/>
</dbReference>
<dbReference type="RefSeq" id="WP_091961699.1">
    <property type="nucleotide sequence ID" value="NZ_FOLH01000003.1"/>
</dbReference>
<keyword evidence="1" id="KW-0808">Transferase</keyword>
<name>A0A1I1GWJ8_9GAMM</name>
<dbReference type="OrthoDB" id="9791837at2"/>
<dbReference type="STRING" id="1122252.SAMN05660443_1591"/>
<evidence type="ECO:0000313" key="1">
    <source>
        <dbReference type="EMBL" id="SFC14208.1"/>
    </source>
</evidence>
<dbReference type="SUPFAM" id="SSF53756">
    <property type="entry name" value="UDP-Glycosyltransferase/glycogen phosphorylase"/>
    <property type="match status" value="1"/>
</dbReference>
<gene>
    <name evidence="1" type="ORF">SAMN05660443_1591</name>
</gene>
<organism evidence="1 2">
    <name type="scientific">Marinospirillum celere</name>
    <dbReference type="NCBI Taxonomy" id="1122252"/>
    <lineage>
        <taxon>Bacteria</taxon>
        <taxon>Pseudomonadati</taxon>
        <taxon>Pseudomonadota</taxon>
        <taxon>Gammaproteobacteria</taxon>
        <taxon>Oceanospirillales</taxon>
        <taxon>Oceanospirillaceae</taxon>
        <taxon>Marinospirillum</taxon>
    </lineage>
</organism>
<evidence type="ECO:0000313" key="2">
    <source>
        <dbReference type="Proteomes" id="UP000199058"/>
    </source>
</evidence>
<proteinExistence type="predicted"/>
<dbReference type="AlphaFoldDB" id="A0A1I1GWJ8"/>
<keyword evidence="2" id="KW-1185">Reference proteome</keyword>
<reference evidence="1 2" key="1">
    <citation type="submission" date="2016-10" db="EMBL/GenBank/DDBJ databases">
        <authorList>
            <person name="de Groot N.N."/>
        </authorList>
    </citation>
    <scope>NUCLEOTIDE SEQUENCE [LARGE SCALE GENOMIC DNA]</scope>
    <source>
        <strain evidence="1 2">DSM 18438</strain>
    </source>
</reference>
<dbReference type="Proteomes" id="UP000199058">
    <property type="component" value="Unassembled WGS sequence"/>
</dbReference>
<dbReference type="Gene3D" id="3.40.50.150">
    <property type="entry name" value="Vaccinia Virus protein VP39"/>
    <property type="match status" value="1"/>
</dbReference>
<dbReference type="EMBL" id="FOLH01000003">
    <property type="protein sequence ID" value="SFC14208.1"/>
    <property type="molecule type" value="Genomic_DNA"/>
</dbReference>
<dbReference type="InterPro" id="IPR029063">
    <property type="entry name" value="SAM-dependent_MTases_sf"/>
</dbReference>
<accession>A0A1I1GWJ8</accession>
<dbReference type="Gene3D" id="3.40.50.12580">
    <property type="match status" value="1"/>
</dbReference>
<sequence>MDTSQSFWKNCGDSKIGPKSLYELQRRLLTHFILPCIPSGGSTIDLACSDGEFTSLLSIISSVTKGYDISPKLVKKANESFGDSNITFEVSDLVNEELHGKYNTVSCMGLFTCITNNTHFKEIVEKIDRISGESCYLILKDTLTEQDKSIHINNGNYEAIYRNEIDYIDTFKKYGFTITQRHSLHKNEKIGIESVIFLLHRSKKTAVTDSTKKNIAIIHQFNESWVNVDQLYKELSNKEGVNCFAIITPFLHKNYEWSFFKSKEHLDSFGVKNFRWDQIDLSKEYFDATVFLSPYEKTRPLDIATRKIKEISKLTIYIPYGLECGGGEGNINLQYKQPSLEFIDVVYTRSELAQQQFIKYCPYPAEVIPIGHPRLDYISSGLHTKTTHKKFTILWTPHFSFTSNKWSSFDIFFEFLVDLQSNNRDLKIIFRPHPMFYKELNQIGFDKEKTKNILSEMHDLGFMVDKMIDHRPSFMESDIILADPGSFLIEYLATGKPVVYLENPFGFGLNDEVKDLIDSFYVASSPIELSKIIFDLKDKNDTKFTKRQHATNKTFKNIGTASKMIADDIIRRTFENRRYE</sequence>
<protein>
    <submittedName>
        <fullName evidence="1">Glycosyltransferase involved in cell wall bisynthesis</fullName>
    </submittedName>
</protein>